<comment type="caution">
    <text evidence="1">The sequence shown here is derived from an EMBL/GenBank/DDBJ whole genome shotgun (WGS) entry which is preliminary data.</text>
</comment>
<dbReference type="EMBL" id="BPVZ01000016">
    <property type="protein sequence ID" value="GKV00641.1"/>
    <property type="molecule type" value="Genomic_DNA"/>
</dbReference>
<name>A0AAV5ILD6_9ROSI</name>
<evidence type="ECO:0000313" key="1">
    <source>
        <dbReference type="EMBL" id="GKV00641.1"/>
    </source>
</evidence>
<protein>
    <submittedName>
        <fullName evidence="1">Uncharacterized protein</fullName>
    </submittedName>
</protein>
<gene>
    <name evidence="1" type="ORF">SLEP1_g13305</name>
</gene>
<proteinExistence type="predicted"/>
<reference evidence="1 2" key="1">
    <citation type="journal article" date="2021" name="Commun. Biol.">
        <title>The genome of Shorea leprosula (Dipterocarpaceae) highlights the ecological relevance of drought in aseasonal tropical rainforests.</title>
        <authorList>
            <person name="Ng K.K.S."/>
            <person name="Kobayashi M.J."/>
            <person name="Fawcett J.A."/>
            <person name="Hatakeyama M."/>
            <person name="Paape T."/>
            <person name="Ng C.H."/>
            <person name="Ang C.C."/>
            <person name="Tnah L.H."/>
            <person name="Lee C.T."/>
            <person name="Nishiyama T."/>
            <person name="Sese J."/>
            <person name="O'Brien M.J."/>
            <person name="Copetti D."/>
            <person name="Mohd Noor M.I."/>
            <person name="Ong R.C."/>
            <person name="Putra M."/>
            <person name="Sireger I.Z."/>
            <person name="Indrioko S."/>
            <person name="Kosugi Y."/>
            <person name="Izuno A."/>
            <person name="Isagi Y."/>
            <person name="Lee S.L."/>
            <person name="Shimizu K.K."/>
        </authorList>
    </citation>
    <scope>NUCLEOTIDE SEQUENCE [LARGE SCALE GENOMIC DNA]</scope>
    <source>
        <strain evidence="1">214</strain>
    </source>
</reference>
<dbReference type="Proteomes" id="UP001054252">
    <property type="component" value="Unassembled WGS sequence"/>
</dbReference>
<organism evidence="1 2">
    <name type="scientific">Rubroshorea leprosula</name>
    <dbReference type="NCBI Taxonomy" id="152421"/>
    <lineage>
        <taxon>Eukaryota</taxon>
        <taxon>Viridiplantae</taxon>
        <taxon>Streptophyta</taxon>
        <taxon>Embryophyta</taxon>
        <taxon>Tracheophyta</taxon>
        <taxon>Spermatophyta</taxon>
        <taxon>Magnoliopsida</taxon>
        <taxon>eudicotyledons</taxon>
        <taxon>Gunneridae</taxon>
        <taxon>Pentapetalae</taxon>
        <taxon>rosids</taxon>
        <taxon>malvids</taxon>
        <taxon>Malvales</taxon>
        <taxon>Dipterocarpaceae</taxon>
        <taxon>Rubroshorea</taxon>
    </lineage>
</organism>
<dbReference type="AlphaFoldDB" id="A0AAV5ILD6"/>
<keyword evidence="2" id="KW-1185">Reference proteome</keyword>
<sequence>MSTEFEEISLKYFKHSFVSSNVPIIQDGVCETKLLLNEEPNANDQDMQQEVSTYCDVQLNAKCEDLSEENFSILNNNEYGNEFGGGISNEKVHKVSNEVDEQMTLGLHTKTIELEVEKFCFSGFDVPKTSLEEFKYKEEMQNGPQLADISIRRQVAKDVLQKCKSGFVNFTLEDKGYLAEGIVIGLEIR</sequence>
<evidence type="ECO:0000313" key="2">
    <source>
        <dbReference type="Proteomes" id="UP001054252"/>
    </source>
</evidence>
<accession>A0AAV5ILD6</accession>